<dbReference type="Pfam" id="PF13088">
    <property type="entry name" value="BNR_2"/>
    <property type="match status" value="1"/>
</dbReference>
<feature type="domain" description="Sialidase" evidence="2">
    <location>
        <begin position="188"/>
        <end position="479"/>
    </location>
</feature>
<organism evidence="3">
    <name type="scientific">Pyramimonas obovata</name>
    <dbReference type="NCBI Taxonomy" id="1411642"/>
    <lineage>
        <taxon>Eukaryota</taxon>
        <taxon>Viridiplantae</taxon>
        <taxon>Chlorophyta</taxon>
        <taxon>Pyramimonadophyceae</taxon>
        <taxon>Pyramimonadales</taxon>
        <taxon>Pyramimonadaceae</taxon>
        <taxon>Pyramimonas</taxon>
        <taxon>Pyramimonas incertae sedis</taxon>
    </lineage>
</organism>
<dbReference type="InterPro" id="IPR011040">
    <property type="entry name" value="Sialidase"/>
</dbReference>
<reference evidence="3" key="1">
    <citation type="submission" date="2021-01" db="EMBL/GenBank/DDBJ databases">
        <authorList>
            <person name="Corre E."/>
            <person name="Pelletier E."/>
            <person name="Niang G."/>
            <person name="Scheremetjew M."/>
            <person name="Finn R."/>
            <person name="Kale V."/>
            <person name="Holt S."/>
            <person name="Cochrane G."/>
            <person name="Meng A."/>
            <person name="Brown T."/>
            <person name="Cohen L."/>
        </authorList>
    </citation>
    <scope>NUCLEOTIDE SEQUENCE</scope>
    <source>
        <strain evidence="3">CCMP722</strain>
    </source>
</reference>
<proteinExistence type="predicted"/>
<evidence type="ECO:0000313" key="3">
    <source>
        <dbReference type="EMBL" id="CAD8676097.1"/>
    </source>
</evidence>
<dbReference type="AlphaFoldDB" id="A0A7S0RFE7"/>
<gene>
    <name evidence="3" type="ORF">POBO1169_LOCUS12993</name>
</gene>
<keyword evidence="1" id="KW-1133">Transmembrane helix</keyword>
<dbReference type="Gene3D" id="2.120.10.10">
    <property type="match status" value="1"/>
</dbReference>
<keyword evidence="1" id="KW-0472">Membrane</keyword>
<dbReference type="EMBL" id="HBFA01025618">
    <property type="protein sequence ID" value="CAD8676097.1"/>
    <property type="molecule type" value="Transcribed_RNA"/>
</dbReference>
<dbReference type="PANTHER" id="PTHR43752">
    <property type="entry name" value="BNR/ASP-BOX REPEAT FAMILY PROTEIN"/>
    <property type="match status" value="1"/>
</dbReference>
<dbReference type="InterPro" id="IPR036278">
    <property type="entry name" value="Sialidase_sf"/>
</dbReference>
<dbReference type="PANTHER" id="PTHR43752:SF2">
    <property type="entry name" value="BNR_ASP-BOX REPEAT FAMILY PROTEIN"/>
    <property type="match status" value="1"/>
</dbReference>
<evidence type="ECO:0000256" key="1">
    <source>
        <dbReference type="SAM" id="Phobius"/>
    </source>
</evidence>
<dbReference type="CDD" id="cd15482">
    <property type="entry name" value="Sialidase_non-viral"/>
    <property type="match status" value="1"/>
</dbReference>
<name>A0A7S0RFE7_9CHLO</name>
<dbReference type="SUPFAM" id="SSF50939">
    <property type="entry name" value="Sialidases"/>
    <property type="match status" value="1"/>
</dbReference>
<feature type="non-terminal residue" evidence="3">
    <location>
        <position position="1"/>
    </location>
</feature>
<protein>
    <recommendedName>
        <fullName evidence="2">Sialidase domain-containing protein</fullName>
    </recommendedName>
</protein>
<feature type="transmembrane region" description="Helical" evidence="1">
    <location>
        <begin position="42"/>
        <end position="68"/>
    </location>
</feature>
<sequence>VGSVLRSFAMEEPKQQSKDDAVNDYLRRFDKHKQTQSQSKSAATYGITLALFVLFAVALGVVLFGYFYEMDYLKHTEPHNLDLHEFDEKVDTGKNVSTTKVVQDDSVKSEDQSPTARTLAAVADQIFNPEYSVDGCPDDKRMELWKDACKFFYNGKIFRRGEDGPLVAMMHSVNPGTHAASLLEQPDGTLLYAWFSGREGLAGVVIVVSSLAPGAHRWSPPKVVSSHQGRSNQNPVLFRDPTSSTTWLFHTSQAGGQGQGTAFIASLKSGDNGETWSQPAKMEGFKDTGPFVKGKFLTAANGRDWLVPMYYTPEGFGDFKTHYSAMLRTSDHGATWHQSLMSTKGQFLAQPTVVRLPSSGHLLAFFRDRKAQWIHTALSEDDGATWPSTQTRTRLPNNNSGIQAIVLANGNIVLVFNNLQGFARFPLSIALSEDEGKTFPYVRDLEAGGFGNDAVPPKSNKNRYSYPCVIQTHDGRIHVGYTYRRLTMKYVSIDEAWIRRGGTVGMFKGDALPISTAFEAQQGDVLAVGELERSE</sequence>
<evidence type="ECO:0000259" key="2">
    <source>
        <dbReference type="Pfam" id="PF13088"/>
    </source>
</evidence>
<keyword evidence="1" id="KW-0812">Transmembrane</keyword>
<accession>A0A7S0RFE7</accession>